<dbReference type="Proteomes" id="UP000799440">
    <property type="component" value="Unassembled WGS sequence"/>
</dbReference>
<evidence type="ECO:0000313" key="3">
    <source>
        <dbReference type="Proteomes" id="UP000799440"/>
    </source>
</evidence>
<accession>A0A6A6UWD9</accession>
<name>A0A6A6UWD9_9PLEO</name>
<dbReference type="EMBL" id="MU006626">
    <property type="protein sequence ID" value="KAF2741764.1"/>
    <property type="molecule type" value="Genomic_DNA"/>
</dbReference>
<evidence type="ECO:0000313" key="2">
    <source>
        <dbReference type="EMBL" id="KAF2741764.1"/>
    </source>
</evidence>
<feature type="compositionally biased region" description="Basic and acidic residues" evidence="1">
    <location>
        <begin position="142"/>
        <end position="174"/>
    </location>
</feature>
<sequence>MCLAWVTLLFNGSPPLLSRIARNVSFAVLSLSRSDGSGARRAYICCPASAHFLPPHLHSNSNSSKINNMEINNPFEVHTGDGGGHQEQHDQAHCQDPAHQDQQHDQNTEQDRTMNDQAPDDVQVHQDQPSMNDTDPPQNPEEQERRRLHDERQRARQEASRLRDAASHQLHQELADGRTAGRYWSITTMPMPYSPWSPLFSHREKETRPCHSAWSRVHKLTCGHFVAVEGGAEQCAANCVGMNLPAIAQAHKAKPVLKHGEILADGKTPGEVVDDKMNALTVYGSTFLVAKGEPGMKTAMDLLNSLAQTNFIHQHRPANNKGGKFACQECKSEGQRPSVPTFHYRRTPWQVVIPIRDEESLAVVQRLKSGVVPKPPRPHVYHHRRGPQNDRVRAARITRHRVQEKKTVLKKIAEETIIETIKDMKLFQID</sequence>
<feature type="region of interest" description="Disordered" evidence="1">
    <location>
        <begin position="73"/>
        <end position="174"/>
    </location>
</feature>
<keyword evidence="3" id="KW-1185">Reference proteome</keyword>
<proteinExistence type="predicted"/>
<protein>
    <submittedName>
        <fullName evidence="2">Uncharacterized protein</fullName>
    </submittedName>
</protein>
<organism evidence="2 3">
    <name type="scientific">Sporormia fimetaria CBS 119925</name>
    <dbReference type="NCBI Taxonomy" id="1340428"/>
    <lineage>
        <taxon>Eukaryota</taxon>
        <taxon>Fungi</taxon>
        <taxon>Dikarya</taxon>
        <taxon>Ascomycota</taxon>
        <taxon>Pezizomycotina</taxon>
        <taxon>Dothideomycetes</taxon>
        <taxon>Pleosporomycetidae</taxon>
        <taxon>Pleosporales</taxon>
        <taxon>Sporormiaceae</taxon>
        <taxon>Sporormia</taxon>
    </lineage>
</organism>
<feature type="compositionally biased region" description="Polar residues" evidence="1">
    <location>
        <begin position="125"/>
        <end position="136"/>
    </location>
</feature>
<evidence type="ECO:0000256" key="1">
    <source>
        <dbReference type="SAM" id="MobiDB-lite"/>
    </source>
</evidence>
<gene>
    <name evidence="2" type="ORF">M011DRAFT_472828</name>
</gene>
<dbReference type="AlphaFoldDB" id="A0A6A6UWD9"/>
<feature type="compositionally biased region" description="Basic and acidic residues" evidence="1">
    <location>
        <begin position="84"/>
        <end position="114"/>
    </location>
</feature>
<dbReference type="OrthoDB" id="3784745at2759"/>
<reference evidence="2" key="1">
    <citation type="journal article" date="2020" name="Stud. Mycol.">
        <title>101 Dothideomycetes genomes: a test case for predicting lifestyles and emergence of pathogens.</title>
        <authorList>
            <person name="Haridas S."/>
            <person name="Albert R."/>
            <person name="Binder M."/>
            <person name="Bloem J."/>
            <person name="Labutti K."/>
            <person name="Salamov A."/>
            <person name="Andreopoulos B."/>
            <person name="Baker S."/>
            <person name="Barry K."/>
            <person name="Bills G."/>
            <person name="Bluhm B."/>
            <person name="Cannon C."/>
            <person name="Castanera R."/>
            <person name="Culley D."/>
            <person name="Daum C."/>
            <person name="Ezra D."/>
            <person name="Gonzalez J."/>
            <person name="Henrissat B."/>
            <person name="Kuo A."/>
            <person name="Liang C."/>
            <person name="Lipzen A."/>
            <person name="Lutzoni F."/>
            <person name="Magnuson J."/>
            <person name="Mondo S."/>
            <person name="Nolan M."/>
            <person name="Ohm R."/>
            <person name="Pangilinan J."/>
            <person name="Park H.-J."/>
            <person name="Ramirez L."/>
            <person name="Alfaro M."/>
            <person name="Sun H."/>
            <person name="Tritt A."/>
            <person name="Yoshinaga Y."/>
            <person name="Zwiers L.-H."/>
            <person name="Turgeon B."/>
            <person name="Goodwin S."/>
            <person name="Spatafora J."/>
            <person name="Crous P."/>
            <person name="Grigoriev I."/>
        </authorList>
    </citation>
    <scope>NUCLEOTIDE SEQUENCE</scope>
    <source>
        <strain evidence="2">CBS 119925</strain>
    </source>
</reference>